<dbReference type="InterPro" id="IPR005503">
    <property type="entry name" value="FliL"/>
</dbReference>
<comment type="similarity">
    <text evidence="3 10">Belongs to the FliL family.</text>
</comment>
<evidence type="ECO:0000256" key="7">
    <source>
        <dbReference type="ARBA" id="ARBA00022779"/>
    </source>
</evidence>
<evidence type="ECO:0000256" key="5">
    <source>
        <dbReference type="ARBA" id="ARBA00022500"/>
    </source>
</evidence>
<gene>
    <name evidence="11" type="ORF">SAMN05444486_10723</name>
</gene>
<keyword evidence="4" id="KW-1003">Cell membrane</keyword>
<dbReference type="Pfam" id="PF03748">
    <property type="entry name" value="FliL"/>
    <property type="match status" value="1"/>
</dbReference>
<dbReference type="GO" id="GO:0006935">
    <property type="term" value="P:chemotaxis"/>
    <property type="evidence" value="ECO:0007669"/>
    <property type="project" value="UniProtKB-KW"/>
</dbReference>
<evidence type="ECO:0000256" key="6">
    <source>
        <dbReference type="ARBA" id="ARBA00022692"/>
    </source>
</evidence>
<dbReference type="RefSeq" id="WP_089894411.1">
    <property type="nucleotide sequence ID" value="NZ_CP158687.1"/>
</dbReference>
<dbReference type="EMBL" id="FNPR01000007">
    <property type="protein sequence ID" value="SDY86813.1"/>
    <property type="molecule type" value="Genomic_DNA"/>
</dbReference>
<keyword evidence="8 10" id="KW-1133">Transmembrane helix</keyword>
<evidence type="ECO:0000256" key="4">
    <source>
        <dbReference type="ARBA" id="ARBA00022475"/>
    </source>
</evidence>
<evidence type="ECO:0000256" key="9">
    <source>
        <dbReference type="ARBA" id="ARBA00023136"/>
    </source>
</evidence>
<sequence length="160" mass="17878">MADDDTPEEEPKKKSKLPLIIGLVLALVGGGGGFFAVYSGMLFGAESHEKEAEIEHLEKLPDIAFVEVDPLTVSLLDDGRDRFLRFRAQLETPGRYEADVEKLLPRITDVLNSYLRAVELDDLKNASALVRLRGQMLRRVQLVVGEGRVNDLLIMEFVLN</sequence>
<evidence type="ECO:0000313" key="11">
    <source>
        <dbReference type="EMBL" id="SDY86813.1"/>
    </source>
</evidence>
<dbReference type="PANTHER" id="PTHR35091">
    <property type="entry name" value="FLAGELLAR PROTEIN FLIL"/>
    <property type="match status" value="1"/>
</dbReference>
<evidence type="ECO:0000256" key="1">
    <source>
        <dbReference type="ARBA" id="ARBA00002254"/>
    </source>
</evidence>
<dbReference type="Proteomes" id="UP000199026">
    <property type="component" value="Unassembled WGS sequence"/>
</dbReference>
<dbReference type="STRING" id="576131.SAMN05444486_10723"/>
<evidence type="ECO:0000256" key="3">
    <source>
        <dbReference type="ARBA" id="ARBA00008281"/>
    </source>
</evidence>
<keyword evidence="10" id="KW-0997">Cell inner membrane</keyword>
<proteinExistence type="inferred from homology"/>
<evidence type="ECO:0000256" key="8">
    <source>
        <dbReference type="ARBA" id="ARBA00022989"/>
    </source>
</evidence>
<keyword evidence="5 10" id="KW-0145">Chemotaxis</keyword>
<keyword evidence="11" id="KW-0282">Flagellum</keyword>
<evidence type="ECO:0000256" key="10">
    <source>
        <dbReference type="RuleBase" id="RU364125"/>
    </source>
</evidence>
<accession>A0A1H3NDK6</accession>
<keyword evidence="11" id="KW-0969">Cilium</keyword>
<protein>
    <recommendedName>
        <fullName evidence="10">Flagellar protein FliL</fullName>
    </recommendedName>
</protein>
<dbReference type="AlphaFoldDB" id="A0A1H3NDK6"/>
<organism evidence="11 12">
    <name type="scientific">Lentibacter algarum</name>
    <dbReference type="NCBI Taxonomy" id="576131"/>
    <lineage>
        <taxon>Bacteria</taxon>
        <taxon>Pseudomonadati</taxon>
        <taxon>Pseudomonadota</taxon>
        <taxon>Alphaproteobacteria</taxon>
        <taxon>Rhodobacterales</taxon>
        <taxon>Roseobacteraceae</taxon>
        <taxon>Lentibacter</taxon>
    </lineage>
</organism>
<keyword evidence="12" id="KW-1185">Reference proteome</keyword>
<keyword evidence="7 10" id="KW-0283">Flagellar rotation</keyword>
<name>A0A1H3NDK6_9RHOB</name>
<keyword evidence="11" id="KW-0966">Cell projection</keyword>
<keyword evidence="6 10" id="KW-0812">Transmembrane</keyword>
<dbReference type="OrthoDB" id="7619358at2"/>
<feature type="transmembrane region" description="Helical" evidence="10">
    <location>
        <begin position="20"/>
        <end position="43"/>
    </location>
</feature>
<evidence type="ECO:0000313" key="12">
    <source>
        <dbReference type="Proteomes" id="UP000199026"/>
    </source>
</evidence>
<reference evidence="11 12" key="1">
    <citation type="submission" date="2016-10" db="EMBL/GenBank/DDBJ databases">
        <authorList>
            <person name="de Groot N.N."/>
        </authorList>
    </citation>
    <scope>NUCLEOTIDE SEQUENCE [LARGE SCALE GENOMIC DNA]</scope>
    <source>
        <strain evidence="11 12">DSM 24677</strain>
    </source>
</reference>
<dbReference type="GO" id="GO:0005886">
    <property type="term" value="C:plasma membrane"/>
    <property type="evidence" value="ECO:0007669"/>
    <property type="project" value="UniProtKB-SubCell"/>
</dbReference>
<comment type="subcellular location">
    <subcellularLocation>
        <location evidence="10">Cell inner membrane</location>
    </subcellularLocation>
    <subcellularLocation>
        <location evidence="2">Cell membrane</location>
        <topology evidence="2">Single-pass membrane protein</topology>
    </subcellularLocation>
</comment>
<dbReference type="PANTHER" id="PTHR35091:SF2">
    <property type="entry name" value="FLAGELLAR PROTEIN FLIL"/>
    <property type="match status" value="1"/>
</dbReference>
<dbReference type="GO" id="GO:0009425">
    <property type="term" value="C:bacterial-type flagellum basal body"/>
    <property type="evidence" value="ECO:0007669"/>
    <property type="project" value="InterPro"/>
</dbReference>
<keyword evidence="9 10" id="KW-0472">Membrane</keyword>
<dbReference type="GeneID" id="78125886"/>
<evidence type="ECO:0000256" key="2">
    <source>
        <dbReference type="ARBA" id="ARBA00004162"/>
    </source>
</evidence>
<dbReference type="GO" id="GO:0071978">
    <property type="term" value="P:bacterial-type flagellum-dependent swarming motility"/>
    <property type="evidence" value="ECO:0007669"/>
    <property type="project" value="TreeGrafter"/>
</dbReference>
<comment type="function">
    <text evidence="1 10">Controls the rotational direction of flagella during chemotaxis.</text>
</comment>